<evidence type="ECO:0008006" key="3">
    <source>
        <dbReference type="Google" id="ProtNLM"/>
    </source>
</evidence>
<comment type="caution">
    <text evidence="1">The sequence shown here is derived from an EMBL/GenBank/DDBJ whole genome shotgun (WGS) entry which is preliminary data.</text>
</comment>
<keyword evidence="2" id="KW-1185">Reference proteome</keyword>
<gene>
    <name evidence="1" type="ORF">ACFSJU_12880</name>
</gene>
<evidence type="ECO:0000313" key="1">
    <source>
        <dbReference type="EMBL" id="MFD2163293.1"/>
    </source>
</evidence>
<sequence length="158" mass="17971">MVEQKEQELSERESQLKLREQELLIREGVIDSLNGQSDTTGTYEPLLAGNWTVTMECIETSCEGSAIGDKKTEHWRISYRNKRVIAQAFDNNKIIRTYSGLFKDNTLSLIALKTPDPETHINVVLIPHPDKANLMEGQRVINQGGKCRIVYQLKAEKI</sequence>
<reference evidence="2" key="1">
    <citation type="journal article" date="2019" name="Int. J. Syst. Evol. Microbiol.">
        <title>The Global Catalogue of Microorganisms (GCM) 10K type strain sequencing project: providing services to taxonomists for standard genome sequencing and annotation.</title>
        <authorList>
            <consortium name="The Broad Institute Genomics Platform"/>
            <consortium name="The Broad Institute Genome Sequencing Center for Infectious Disease"/>
            <person name="Wu L."/>
            <person name="Ma J."/>
        </authorList>
    </citation>
    <scope>NUCLEOTIDE SEQUENCE [LARGE SCALE GENOMIC DNA]</scope>
    <source>
        <strain evidence="2">KCTC 42217</strain>
    </source>
</reference>
<dbReference type="EMBL" id="JBHUHZ010000002">
    <property type="protein sequence ID" value="MFD2163293.1"/>
    <property type="molecule type" value="Genomic_DNA"/>
</dbReference>
<accession>A0ABW4ZMR4</accession>
<evidence type="ECO:0000313" key="2">
    <source>
        <dbReference type="Proteomes" id="UP001597387"/>
    </source>
</evidence>
<organism evidence="1 2">
    <name type="scientific">Paradesertivirga mongoliensis</name>
    <dbReference type="NCBI Taxonomy" id="2100740"/>
    <lineage>
        <taxon>Bacteria</taxon>
        <taxon>Pseudomonadati</taxon>
        <taxon>Bacteroidota</taxon>
        <taxon>Sphingobacteriia</taxon>
        <taxon>Sphingobacteriales</taxon>
        <taxon>Sphingobacteriaceae</taxon>
        <taxon>Paradesertivirga</taxon>
    </lineage>
</organism>
<protein>
    <recommendedName>
        <fullName evidence="3">Lipocalin-like domain-containing protein</fullName>
    </recommendedName>
</protein>
<dbReference type="Proteomes" id="UP001597387">
    <property type="component" value="Unassembled WGS sequence"/>
</dbReference>
<name>A0ABW4ZMR4_9SPHI</name>
<proteinExistence type="predicted"/>